<reference evidence="1" key="1">
    <citation type="journal article" date="2015" name="Nature">
        <title>Complex archaea that bridge the gap between prokaryotes and eukaryotes.</title>
        <authorList>
            <person name="Spang A."/>
            <person name="Saw J.H."/>
            <person name="Jorgensen S.L."/>
            <person name="Zaremba-Niedzwiedzka K."/>
            <person name="Martijn J."/>
            <person name="Lind A.E."/>
            <person name="van Eijk R."/>
            <person name="Schleper C."/>
            <person name="Guy L."/>
            <person name="Ettema T.J."/>
        </authorList>
    </citation>
    <scope>NUCLEOTIDE SEQUENCE</scope>
</reference>
<proteinExistence type="predicted"/>
<organism evidence="1">
    <name type="scientific">marine sediment metagenome</name>
    <dbReference type="NCBI Taxonomy" id="412755"/>
    <lineage>
        <taxon>unclassified sequences</taxon>
        <taxon>metagenomes</taxon>
        <taxon>ecological metagenomes</taxon>
    </lineage>
</organism>
<evidence type="ECO:0000313" key="1">
    <source>
        <dbReference type="EMBL" id="KKN59230.1"/>
    </source>
</evidence>
<accession>A0A0F9RRX6</accession>
<comment type="caution">
    <text evidence="1">The sequence shown here is derived from an EMBL/GenBank/DDBJ whole genome shotgun (WGS) entry which is preliminary data.</text>
</comment>
<dbReference type="AlphaFoldDB" id="A0A0F9RRX6"/>
<name>A0A0F9RRX6_9ZZZZ</name>
<dbReference type="EMBL" id="LAZR01000733">
    <property type="protein sequence ID" value="KKN59230.1"/>
    <property type="molecule type" value="Genomic_DNA"/>
</dbReference>
<protein>
    <submittedName>
        <fullName evidence="1">Uncharacterized protein</fullName>
    </submittedName>
</protein>
<gene>
    <name evidence="1" type="ORF">LCGC14_0544000</name>
</gene>
<sequence length="59" mass="6841">MENPKNIDPNKIPSMDNRIDFSLPYFVYITKIVRAINPITRKIHASVHKIMEGIVGIYQ</sequence>